<organism evidence="2 3">
    <name type="scientific">SAR86 cluster bacterium</name>
    <dbReference type="NCBI Taxonomy" id="2030880"/>
    <lineage>
        <taxon>Bacteria</taxon>
        <taxon>Pseudomonadati</taxon>
        <taxon>Pseudomonadota</taxon>
        <taxon>Gammaproteobacteria</taxon>
        <taxon>SAR86 cluster</taxon>
    </lineage>
</organism>
<dbReference type="Proteomes" id="UP000228987">
    <property type="component" value="Unassembled WGS sequence"/>
</dbReference>
<evidence type="ECO:0008006" key="4">
    <source>
        <dbReference type="Google" id="ProtNLM"/>
    </source>
</evidence>
<sequence length="172" mass="19486">MKKITTLFILLSSLFINSALAQNKNCTFNEDFSDFDFWVGAWDVFDTAGNQVGTNSIEKLENGCAIMESWTGASGSTGISINYFNSVRNEWRQLWVSAGEYAIDIVGALNEGSMVLVGELYNYGGNETYDFRGTWSSNEDGSVRQFFEQYNKETEVWDAWFDGRYVPQTMNN</sequence>
<dbReference type="EMBL" id="NVWI01000006">
    <property type="protein sequence ID" value="PCJ41124.1"/>
    <property type="molecule type" value="Genomic_DNA"/>
</dbReference>
<gene>
    <name evidence="2" type="ORF">COA71_08740</name>
</gene>
<evidence type="ECO:0000256" key="1">
    <source>
        <dbReference type="SAM" id="SignalP"/>
    </source>
</evidence>
<evidence type="ECO:0000313" key="2">
    <source>
        <dbReference type="EMBL" id="PCJ41124.1"/>
    </source>
</evidence>
<protein>
    <recommendedName>
        <fullName evidence="4">DUF1579 domain-containing protein</fullName>
    </recommendedName>
</protein>
<dbReference type="AlphaFoldDB" id="A0A2A5CB59"/>
<feature type="signal peptide" evidence="1">
    <location>
        <begin position="1"/>
        <end position="21"/>
    </location>
</feature>
<comment type="caution">
    <text evidence="2">The sequence shown here is derived from an EMBL/GenBank/DDBJ whole genome shotgun (WGS) entry which is preliminary data.</text>
</comment>
<evidence type="ECO:0000313" key="3">
    <source>
        <dbReference type="Proteomes" id="UP000228987"/>
    </source>
</evidence>
<reference evidence="3" key="1">
    <citation type="submission" date="2017-08" db="EMBL/GenBank/DDBJ databases">
        <title>A dynamic microbial community with high functional redundancy inhabits the cold, oxic subseafloor aquifer.</title>
        <authorList>
            <person name="Tully B.J."/>
            <person name="Wheat C.G."/>
            <person name="Glazer B.T."/>
            <person name="Huber J.A."/>
        </authorList>
    </citation>
    <scope>NUCLEOTIDE SEQUENCE [LARGE SCALE GENOMIC DNA]</scope>
</reference>
<feature type="chain" id="PRO_5013082561" description="DUF1579 domain-containing protein" evidence="1">
    <location>
        <begin position="22"/>
        <end position="172"/>
    </location>
</feature>
<accession>A0A2A5CB59</accession>
<proteinExistence type="predicted"/>
<keyword evidence="1" id="KW-0732">Signal</keyword>
<name>A0A2A5CB59_9GAMM</name>